<dbReference type="PANTHER" id="PTHR46623">
    <property type="entry name" value="CARBOXYMETHYLENEBUTENOLIDASE-RELATED"/>
    <property type="match status" value="1"/>
</dbReference>
<name>A0A5C4LQV8_9PSEU</name>
<dbReference type="GO" id="GO:0016787">
    <property type="term" value="F:hydrolase activity"/>
    <property type="evidence" value="ECO:0007669"/>
    <property type="project" value="UniProtKB-KW"/>
</dbReference>
<dbReference type="EMBL" id="VDFW01000043">
    <property type="protein sequence ID" value="TNC20481.1"/>
    <property type="molecule type" value="Genomic_DNA"/>
</dbReference>
<organism evidence="2 3">
    <name type="scientific">Amycolatopsis alkalitolerans</name>
    <dbReference type="NCBI Taxonomy" id="2547244"/>
    <lineage>
        <taxon>Bacteria</taxon>
        <taxon>Bacillati</taxon>
        <taxon>Actinomycetota</taxon>
        <taxon>Actinomycetes</taxon>
        <taxon>Pseudonocardiales</taxon>
        <taxon>Pseudonocardiaceae</taxon>
        <taxon>Amycolatopsis</taxon>
    </lineage>
</organism>
<dbReference type="PANTHER" id="PTHR46623:SF6">
    <property type="entry name" value="ALPHA_BETA-HYDROLASES SUPERFAMILY PROTEIN"/>
    <property type="match status" value="1"/>
</dbReference>
<keyword evidence="2" id="KW-0378">Hydrolase</keyword>
<dbReference type="InterPro" id="IPR051049">
    <property type="entry name" value="Dienelactone_hydrolase-like"/>
</dbReference>
<dbReference type="OrthoDB" id="3208682at2"/>
<dbReference type="RefSeq" id="WP_139100348.1">
    <property type="nucleotide sequence ID" value="NZ_VDFW01000043.1"/>
</dbReference>
<keyword evidence="3" id="KW-1185">Reference proteome</keyword>
<gene>
    <name evidence="2" type="ORF">FG385_30975</name>
</gene>
<evidence type="ECO:0000259" key="1">
    <source>
        <dbReference type="Pfam" id="PF01738"/>
    </source>
</evidence>
<dbReference type="SUPFAM" id="SSF53474">
    <property type="entry name" value="alpha/beta-Hydrolases"/>
    <property type="match status" value="1"/>
</dbReference>
<dbReference type="Gene3D" id="3.40.50.1820">
    <property type="entry name" value="alpha/beta hydrolase"/>
    <property type="match status" value="1"/>
</dbReference>
<feature type="domain" description="Dienelactone hydrolase" evidence="1">
    <location>
        <begin position="14"/>
        <end position="232"/>
    </location>
</feature>
<dbReference type="Proteomes" id="UP000305546">
    <property type="component" value="Unassembled WGS sequence"/>
</dbReference>
<evidence type="ECO:0000313" key="3">
    <source>
        <dbReference type="Proteomes" id="UP000305546"/>
    </source>
</evidence>
<dbReference type="AlphaFoldDB" id="A0A5C4LQV8"/>
<comment type="caution">
    <text evidence="2">The sequence shown here is derived from an EMBL/GenBank/DDBJ whole genome shotgun (WGS) entry which is preliminary data.</text>
</comment>
<accession>A0A5C4LQV8</accession>
<protein>
    <submittedName>
        <fullName evidence="2">Dienelactone hydrolase family protein</fullName>
    </submittedName>
</protein>
<dbReference type="Pfam" id="PF01738">
    <property type="entry name" value="DLH"/>
    <property type="match status" value="1"/>
</dbReference>
<evidence type="ECO:0000313" key="2">
    <source>
        <dbReference type="EMBL" id="TNC20481.1"/>
    </source>
</evidence>
<dbReference type="InterPro" id="IPR002925">
    <property type="entry name" value="Dienelactn_hydro"/>
</dbReference>
<sequence>MTDVTIPAAGGPLPGYLAAPEGAGPWPGVVVVHDAAGMSEDLRHQAEWLASAGFLALAPDLFRGGRPVRCLRAFIRDARARRGPAFDDLEAAREFLLARTDCSGKIGVIGYCMGGGFALLLAPGHGYSAASVNYGTVPGDAGSLLRGACPIVGSFGAKDHTPGARGAAARLETALTAAGVDHDIVEYPDAGHAFLNDHHDLMSKLMRVARIGYHDVSARDARHRIAAFFHTHLGQG</sequence>
<reference evidence="2 3" key="1">
    <citation type="submission" date="2019-06" db="EMBL/GenBank/DDBJ databases">
        <title>Amycolatopsis alkalitolerans sp. nov., isolated from Gastrodia elata Blume.</title>
        <authorList>
            <person name="Narsing Rao M.P."/>
            <person name="Li W.J."/>
        </authorList>
    </citation>
    <scope>NUCLEOTIDE SEQUENCE [LARGE SCALE GENOMIC DNA]</scope>
    <source>
        <strain evidence="2 3">SYSUP0005</strain>
    </source>
</reference>
<proteinExistence type="predicted"/>
<dbReference type="InterPro" id="IPR029058">
    <property type="entry name" value="AB_hydrolase_fold"/>
</dbReference>